<evidence type="ECO:0000313" key="2">
    <source>
        <dbReference type="Proteomes" id="UP000596660"/>
    </source>
</evidence>
<name>A0A803NEZ6_CHEQI</name>
<keyword evidence="2" id="KW-1185">Reference proteome</keyword>
<proteinExistence type="predicted"/>
<reference evidence="1" key="1">
    <citation type="journal article" date="2017" name="Nature">
        <title>The genome of Chenopodium quinoa.</title>
        <authorList>
            <person name="Jarvis D.E."/>
            <person name="Ho Y.S."/>
            <person name="Lightfoot D.J."/>
            <person name="Schmoeckel S.M."/>
            <person name="Li B."/>
            <person name="Borm T.J.A."/>
            <person name="Ohyanagi H."/>
            <person name="Mineta K."/>
            <person name="Michell C.T."/>
            <person name="Saber N."/>
            <person name="Kharbatia N.M."/>
            <person name="Rupper R.R."/>
            <person name="Sharp A.R."/>
            <person name="Dally N."/>
            <person name="Boughton B.A."/>
            <person name="Woo Y.H."/>
            <person name="Gao G."/>
            <person name="Schijlen E.G.W.M."/>
            <person name="Guo X."/>
            <person name="Momin A.A."/>
            <person name="Negrao S."/>
            <person name="Al-Babili S."/>
            <person name="Gehring C."/>
            <person name="Roessner U."/>
            <person name="Jung C."/>
            <person name="Murphy K."/>
            <person name="Arold S.T."/>
            <person name="Gojobori T."/>
            <person name="van der Linden C.G."/>
            <person name="van Loo E.N."/>
            <person name="Jellen E.N."/>
            <person name="Maughan P.J."/>
            <person name="Tester M."/>
        </authorList>
    </citation>
    <scope>NUCLEOTIDE SEQUENCE [LARGE SCALE GENOMIC DNA]</scope>
    <source>
        <strain evidence="1">cv. PI 614886</strain>
    </source>
</reference>
<dbReference type="EnsemblPlants" id="AUR62044701-RA">
    <property type="protein sequence ID" value="AUR62044701-RA:cds"/>
    <property type="gene ID" value="AUR62044701"/>
</dbReference>
<reference evidence="1" key="2">
    <citation type="submission" date="2021-03" db="UniProtKB">
        <authorList>
            <consortium name="EnsemblPlants"/>
        </authorList>
    </citation>
    <scope>IDENTIFICATION</scope>
</reference>
<sequence length="101" mass="11706">MCSATPPHGISSQNWIKLLKYWDSEKGKEDDHGEKMSLLAPWKKPHTSKDGSFLPGTVTEDFVDDAKDKVEELRLIYLSKSQQELEDEAFELTMHAWWRDP</sequence>
<dbReference type="AlphaFoldDB" id="A0A803NEZ6"/>
<evidence type="ECO:0000313" key="1">
    <source>
        <dbReference type="EnsemblPlants" id="AUR62044701-RA:cds"/>
    </source>
</evidence>
<dbReference type="Gramene" id="AUR62044701-RA">
    <property type="protein sequence ID" value="AUR62044701-RA:cds"/>
    <property type="gene ID" value="AUR62044701"/>
</dbReference>
<dbReference type="Proteomes" id="UP000596660">
    <property type="component" value="Unplaced"/>
</dbReference>
<organism evidence="1 2">
    <name type="scientific">Chenopodium quinoa</name>
    <name type="common">Quinoa</name>
    <dbReference type="NCBI Taxonomy" id="63459"/>
    <lineage>
        <taxon>Eukaryota</taxon>
        <taxon>Viridiplantae</taxon>
        <taxon>Streptophyta</taxon>
        <taxon>Embryophyta</taxon>
        <taxon>Tracheophyta</taxon>
        <taxon>Spermatophyta</taxon>
        <taxon>Magnoliopsida</taxon>
        <taxon>eudicotyledons</taxon>
        <taxon>Gunneridae</taxon>
        <taxon>Pentapetalae</taxon>
        <taxon>Caryophyllales</taxon>
        <taxon>Chenopodiaceae</taxon>
        <taxon>Chenopodioideae</taxon>
        <taxon>Atripliceae</taxon>
        <taxon>Chenopodium</taxon>
    </lineage>
</organism>
<protein>
    <submittedName>
        <fullName evidence="1">Uncharacterized protein</fullName>
    </submittedName>
</protein>
<accession>A0A803NEZ6</accession>